<proteinExistence type="predicted"/>
<accession>A0A3B0TR84</accession>
<gene>
    <name evidence="1" type="ORF">MNBD_ALPHA11-731</name>
</gene>
<reference evidence="1" key="1">
    <citation type="submission" date="2018-06" db="EMBL/GenBank/DDBJ databases">
        <authorList>
            <person name="Zhirakovskaya E."/>
        </authorList>
    </citation>
    <scope>NUCLEOTIDE SEQUENCE</scope>
</reference>
<dbReference type="AlphaFoldDB" id="A0A3B0TR84"/>
<sequence length="39" mass="4482">WRQAIKQRPSVIGAVPNDYGDMLEKFLINKKSHISTLVK</sequence>
<feature type="non-terminal residue" evidence="1">
    <location>
        <position position="1"/>
    </location>
</feature>
<organism evidence="1">
    <name type="scientific">hydrothermal vent metagenome</name>
    <dbReference type="NCBI Taxonomy" id="652676"/>
    <lineage>
        <taxon>unclassified sequences</taxon>
        <taxon>metagenomes</taxon>
        <taxon>ecological metagenomes</taxon>
    </lineage>
</organism>
<evidence type="ECO:0000313" key="1">
    <source>
        <dbReference type="EMBL" id="VAW16962.1"/>
    </source>
</evidence>
<name>A0A3B0TR84_9ZZZZ</name>
<protein>
    <submittedName>
        <fullName evidence="1">Uncharacterized protein</fullName>
    </submittedName>
</protein>
<dbReference type="EMBL" id="UOEQ01000122">
    <property type="protein sequence ID" value="VAW16962.1"/>
    <property type="molecule type" value="Genomic_DNA"/>
</dbReference>